<sequence length="174" mass="19399">MQHAPPKLPSKPHMFAYGVFFCHGQILIKLPSKSTISWSDVPQVASLQQGTFQVHVFGSNLFLFGDLSENHRHFVGQLLGPIGGCSTKITEAHFCHLYNLLTKFQAFVVSKNPILSQLWGCVFSCSSQFGTTTSNLSFSYQNLNLTISKFQNLTITPGFSHTFQNATPHYQITN</sequence>
<dbReference type="AlphaFoldDB" id="A0A0L6VTK2"/>
<evidence type="ECO:0000313" key="2">
    <source>
        <dbReference type="Proteomes" id="UP000037035"/>
    </source>
</evidence>
<name>A0A0L6VTK2_9BASI</name>
<gene>
    <name evidence="1" type="ORF">VP01_1073g1</name>
</gene>
<dbReference type="EMBL" id="LAVV01000821">
    <property type="protein sequence ID" value="KNZ64038.1"/>
    <property type="molecule type" value="Genomic_DNA"/>
</dbReference>
<reference evidence="1 2" key="1">
    <citation type="submission" date="2015-08" db="EMBL/GenBank/DDBJ databases">
        <title>Next Generation Sequencing and Analysis of the Genome of Puccinia sorghi L Schw, the Causal Agent of Maize Common Rust.</title>
        <authorList>
            <person name="Rochi L."/>
            <person name="Burguener G."/>
            <person name="Darino M."/>
            <person name="Turjanski A."/>
            <person name="Kreff E."/>
            <person name="Dieguez M.J."/>
            <person name="Sacco F."/>
        </authorList>
    </citation>
    <scope>NUCLEOTIDE SEQUENCE [LARGE SCALE GENOMIC DNA]</scope>
    <source>
        <strain evidence="1 2">RO10H11247</strain>
    </source>
</reference>
<keyword evidence="2" id="KW-1185">Reference proteome</keyword>
<accession>A0A0L6VTK2</accession>
<proteinExistence type="predicted"/>
<dbReference type="VEuPathDB" id="FungiDB:VP01_1073g1"/>
<comment type="caution">
    <text evidence="1">The sequence shown here is derived from an EMBL/GenBank/DDBJ whole genome shotgun (WGS) entry which is preliminary data.</text>
</comment>
<dbReference type="STRING" id="27349.A0A0L6VTK2"/>
<organism evidence="1 2">
    <name type="scientific">Puccinia sorghi</name>
    <dbReference type="NCBI Taxonomy" id="27349"/>
    <lineage>
        <taxon>Eukaryota</taxon>
        <taxon>Fungi</taxon>
        <taxon>Dikarya</taxon>
        <taxon>Basidiomycota</taxon>
        <taxon>Pucciniomycotina</taxon>
        <taxon>Pucciniomycetes</taxon>
        <taxon>Pucciniales</taxon>
        <taxon>Pucciniaceae</taxon>
        <taxon>Puccinia</taxon>
    </lineage>
</organism>
<evidence type="ECO:0000313" key="1">
    <source>
        <dbReference type="EMBL" id="KNZ64038.1"/>
    </source>
</evidence>
<protein>
    <submittedName>
        <fullName evidence="1">Uncharacterized protein</fullName>
    </submittedName>
</protein>
<dbReference type="Proteomes" id="UP000037035">
    <property type="component" value="Unassembled WGS sequence"/>
</dbReference>